<dbReference type="SUPFAM" id="SSF82714">
    <property type="entry name" value="Multidrug efflux transporter AcrB TolC docking domain, DN and DC subdomains"/>
    <property type="match status" value="2"/>
</dbReference>
<feature type="region of interest" description="Disordered" evidence="1">
    <location>
        <begin position="1027"/>
        <end position="1047"/>
    </location>
</feature>
<dbReference type="Proteomes" id="UP000078263">
    <property type="component" value="Chromosome"/>
</dbReference>
<dbReference type="InterPro" id="IPR027463">
    <property type="entry name" value="AcrB_DN_DC_subdom"/>
</dbReference>
<protein>
    <submittedName>
        <fullName evidence="3">Multidrug transporter</fullName>
    </submittedName>
</protein>
<dbReference type="EMBL" id="CP016033">
    <property type="protein sequence ID" value="ANK13928.1"/>
    <property type="molecule type" value="Genomic_DNA"/>
</dbReference>
<feature type="transmembrane region" description="Helical" evidence="2">
    <location>
        <begin position="997"/>
        <end position="1019"/>
    </location>
</feature>
<dbReference type="Gene3D" id="3.30.70.1430">
    <property type="entry name" value="Multidrug efflux transporter AcrB pore domain"/>
    <property type="match status" value="2"/>
</dbReference>
<dbReference type="Gene3D" id="3.30.70.1320">
    <property type="entry name" value="Multidrug efflux transporter AcrB pore domain like"/>
    <property type="match status" value="1"/>
</dbReference>
<reference evidence="3 4" key="1">
    <citation type="submission" date="2016-05" db="EMBL/GenBank/DDBJ databases">
        <title>Compelete Genome Sequence of Bacteriochlorophyll-Synthesizing Bacterium Porphyrobacter neustonensis DSM 9434.</title>
        <authorList>
            <person name="Shi X.-L."/>
            <person name="Wu Y.-H."/>
            <person name="Cheng H."/>
            <person name="Xu L."/>
            <person name="Zhang X.-Q."/>
            <person name="Wang C.-S."/>
            <person name="Xu X.-W."/>
        </authorList>
    </citation>
    <scope>NUCLEOTIDE SEQUENCE [LARGE SCALE GENOMIC DNA]</scope>
    <source>
        <strain evidence="3 4">DSM 9434</strain>
    </source>
</reference>
<dbReference type="STRING" id="1112.A9D12_14225"/>
<gene>
    <name evidence="3" type="ORF">A9D12_14225</name>
</gene>
<dbReference type="AlphaFoldDB" id="A0A192D5Z6"/>
<name>A0A192D5Z6_9SPHN</name>
<dbReference type="OrthoDB" id="9798415at2"/>
<evidence type="ECO:0000313" key="4">
    <source>
        <dbReference type="Proteomes" id="UP000078263"/>
    </source>
</evidence>
<dbReference type="KEGG" id="pns:A9D12_14225"/>
<keyword evidence="2" id="KW-0812">Transmembrane</keyword>
<organism evidence="3 4">
    <name type="scientific">Erythrobacter neustonensis</name>
    <dbReference type="NCBI Taxonomy" id="1112"/>
    <lineage>
        <taxon>Bacteria</taxon>
        <taxon>Pseudomonadati</taxon>
        <taxon>Pseudomonadota</taxon>
        <taxon>Alphaproteobacteria</taxon>
        <taxon>Sphingomonadales</taxon>
        <taxon>Erythrobacteraceae</taxon>
        <taxon>Erythrobacter/Porphyrobacter group</taxon>
        <taxon>Erythrobacter</taxon>
    </lineage>
</organism>
<feature type="transmembrane region" description="Helical" evidence="2">
    <location>
        <begin position="25"/>
        <end position="44"/>
    </location>
</feature>
<feature type="transmembrane region" description="Helical" evidence="2">
    <location>
        <begin position="970"/>
        <end position="991"/>
    </location>
</feature>
<feature type="transmembrane region" description="Helical" evidence="2">
    <location>
        <begin position="893"/>
        <end position="913"/>
    </location>
</feature>
<dbReference type="RefSeq" id="WP_068353129.1">
    <property type="nucleotide sequence ID" value="NZ_CP016033.1"/>
</dbReference>
<accession>A0A192D5Z6</accession>
<dbReference type="Gene3D" id="3.30.2090.10">
    <property type="entry name" value="Multidrug efflux transporter AcrB TolC docking domain, DN and DC subdomains"/>
    <property type="match status" value="2"/>
</dbReference>
<evidence type="ECO:0000256" key="1">
    <source>
        <dbReference type="SAM" id="MobiDB-lite"/>
    </source>
</evidence>
<dbReference type="PRINTS" id="PR00702">
    <property type="entry name" value="ACRIFLAVINRP"/>
</dbReference>
<keyword evidence="2" id="KW-1133">Transmembrane helix</keyword>
<dbReference type="InterPro" id="IPR001036">
    <property type="entry name" value="Acrflvin-R"/>
</dbReference>
<keyword evidence="4" id="KW-1185">Reference proteome</keyword>
<dbReference type="PANTHER" id="PTHR32063">
    <property type="match status" value="1"/>
</dbReference>
<evidence type="ECO:0000256" key="2">
    <source>
        <dbReference type="SAM" id="Phobius"/>
    </source>
</evidence>
<keyword evidence="2" id="KW-0472">Membrane</keyword>
<feature type="transmembrane region" description="Helical" evidence="2">
    <location>
        <begin position="398"/>
        <end position="422"/>
    </location>
</feature>
<sequence>MSGAGHAEPGSGFNLSALAVREKSVTLFFLVITMLIGIFAYTQIGRAEDPSFTIKTFTVSAAWPGATAQEMQDQVADPLEKRLQELKHYDRTDTFTRPGFAFLTVWLKDTTPPSEVPEQFYQARKKLSDEQRRLPRGVAGPFVDDEYGDVSFALYALSAKGVPHRQLVRDAEVLRQRLLRVPGVNKIKLLGEQPEQIFVEFSPERLATLGVSPRDVLQALGQQNLLTPSGSLETDGPTVPVRLDGAFDDLQKIRDLPVAGNGTAVRLSDVATVKRGYQDPATYKIRNQGEDALMLSVVMKQGWNGLDLGKALNAEVETIKSELPLGMTLEKVADQAVNIDAAVGQFTKTFLEALAIVLIVSLISLGWRVGIVVAGAVPLTLAIALVVMWLTGRVLDRITLGALILALGLLVDDAIIAIEMMVVKMEEGYDRIKASAYAWSHTAAPMLAGTLLTVIGLMPVGFAQSGAGEYAGNIFWVVGFALIASWFVAVIFTPYMGVKLLPVIKPVEGGHDAIYRTPRYERVRGLIGWAVKRRKLVAFATFGALVLAAAGMPLVEKQFFPSSDRPELLVELYLPEGATIASSEKATAAVEAWLRKQPEAKIVTSYIGQGAPRFYLSLNSELPDPAFAKIIVRTDDEERRDAIKWRLRKAVADGLAPMARVRATQLVFGPPSPFPVAFRVSGADIGEVRAIAEKVKAIMDGDPMMRDVNIDWGDRVPVMRVNLDQDRLRAFGLTSASVAEQLQFLLQGMAVSQVRQDIRAVDVVARSSGADRFDPSKLGNYTLIGAQGQRLSVSQIGRIEVRMEEPILKRRDRVPTITVRGDIAEGLQPPDVSTAIAQKLKPVIDTLPAGYTIATGGNIEESAKANKALAPIFPIMILFMMVVIILQVRSLSATTIVLLTAPLGLIGVVPTLLITGTPFGFNAILGLIALAGILMRNTLILIGQIHDNEKAGLSPYDALVEATVQRSRPVILTALAAVLAFVPLISSVFWGSMAITLIGGTLGGTVLTLLFLPALYALWFKIKPEDNEPSARRRKDGETDQMEAKPA</sequence>
<dbReference type="PANTHER" id="PTHR32063:SF18">
    <property type="entry name" value="CATION EFFLUX SYSTEM PROTEIN"/>
    <property type="match status" value="1"/>
</dbReference>
<evidence type="ECO:0000313" key="3">
    <source>
        <dbReference type="EMBL" id="ANK13928.1"/>
    </source>
</evidence>
<dbReference type="SUPFAM" id="SSF82866">
    <property type="entry name" value="Multidrug efflux transporter AcrB transmembrane domain"/>
    <property type="match status" value="2"/>
</dbReference>
<dbReference type="SUPFAM" id="SSF82693">
    <property type="entry name" value="Multidrug efflux transporter AcrB pore domain, PN1, PN2, PC1 and PC2 subdomains"/>
    <property type="match status" value="3"/>
</dbReference>
<feature type="transmembrane region" description="Helical" evidence="2">
    <location>
        <begin position="349"/>
        <end position="367"/>
    </location>
</feature>
<feature type="transmembrane region" description="Helical" evidence="2">
    <location>
        <begin position="474"/>
        <end position="495"/>
    </location>
</feature>
<feature type="transmembrane region" description="Helical" evidence="2">
    <location>
        <begin position="443"/>
        <end position="462"/>
    </location>
</feature>
<feature type="transmembrane region" description="Helical" evidence="2">
    <location>
        <begin position="536"/>
        <end position="555"/>
    </location>
</feature>
<feature type="transmembrane region" description="Helical" evidence="2">
    <location>
        <begin position="372"/>
        <end position="392"/>
    </location>
</feature>
<dbReference type="Gene3D" id="1.20.1640.10">
    <property type="entry name" value="Multidrug efflux transporter AcrB transmembrane domain"/>
    <property type="match status" value="2"/>
</dbReference>
<dbReference type="GO" id="GO:0005886">
    <property type="term" value="C:plasma membrane"/>
    <property type="evidence" value="ECO:0007669"/>
    <property type="project" value="TreeGrafter"/>
</dbReference>
<dbReference type="GO" id="GO:0042910">
    <property type="term" value="F:xenobiotic transmembrane transporter activity"/>
    <property type="evidence" value="ECO:0007669"/>
    <property type="project" value="TreeGrafter"/>
</dbReference>
<feature type="transmembrane region" description="Helical" evidence="2">
    <location>
        <begin position="919"/>
        <end position="942"/>
    </location>
</feature>
<proteinExistence type="predicted"/>
<feature type="transmembrane region" description="Helical" evidence="2">
    <location>
        <begin position="868"/>
        <end position="886"/>
    </location>
</feature>
<dbReference type="Gene3D" id="3.30.70.1440">
    <property type="entry name" value="Multidrug efflux transporter AcrB pore domain"/>
    <property type="match status" value="1"/>
</dbReference>
<dbReference type="Pfam" id="PF00873">
    <property type="entry name" value="ACR_tran"/>
    <property type="match status" value="1"/>
</dbReference>